<dbReference type="InterPro" id="IPR054828">
    <property type="entry name" value="Vit_B12_bind_prot"/>
</dbReference>
<evidence type="ECO:0000256" key="1">
    <source>
        <dbReference type="ARBA" id="ARBA00022729"/>
    </source>
</evidence>
<keyword evidence="1" id="KW-0732">Signal</keyword>
<sequence length="259" mass="29583">MPVYIDQLGRVVELPAAPRSIVSLVPSITELLYNLQLDEAVKGITKFCVHPESWFRHKTRVGGTKAINTTVIHEIQPDLIIANKEENVKEQVDELAKHYPVWISDVNNLTDALEMIEKIGLITNRVNNAIHLISQINTAFTSLKPYNALRNACYLIWRNPYMTIGKDTFIHDMLSRCGLKNIFGHTTRYPAIDTWQLSQCDLLLLSSEPFPFQQKHIEELKPHLPNTKMVLVDGEMFSWYGSRLLHAPAYYTSLLQSIA</sequence>
<evidence type="ECO:0000313" key="3">
    <source>
        <dbReference type="EMBL" id="OQP65163.1"/>
    </source>
</evidence>
<dbReference type="InterPro" id="IPR050902">
    <property type="entry name" value="ABC_Transporter_SBP"/>
</dbReference>
<dbReference type="STRING" id="1703345.A3860_15945"/>
<dbReference type="Proteomes" id="UP000192796">
    <property type="component" value="Unassembled WGS sequence"/>
</dbReference>
<comment type="caution">
    <text evidence="3">The sequence shown here is derived from an EMBL/GenBank/DDBJ whole genome shotgun (WGS) entry which is preliminary data.</text>
</comment>
<dbReference type="NCBIfam" id="NF038402">
    <property type="entry name" value="TroA_like"/>
    <property type="match status" value="1"/>
</dbReference>
<keyword evidence="4" id="KW-1185">Reference proteome</keyword>
<dbReference type="SUPFAM" id="SSF53807">
    <property type="entry name" value="Helical backbone' metal receptor"/>
    <property type="match status" value="1"/>
</dbReference>
<dbReference type="PANTHER" id="PTHR30535:SF35">
    <property type="entry name" value="PERIPLASMIC BINDING PROTEIN"/>
    <property type="match status" value="1"/>
</dbReference>
<dbReference type="InterPro" id="IPR002491">
    <property type="entry name" value="ABC_transptr_periplasmic_BD"/>
</dbReference>
<accession>A0A1V9G3H2</accession>
<dbReference type="PROSITE" id="PS50983">
    <property type="entry name" value="FE_B12_PBP"/>
    <property type="match status" value="1"/>
</dbReference>
<reference evidence="3 4" key="1">
    <citation type="submission" date="2016-03" db="EMBL/GenBank/DDBJ databases">
        <title>Niastella vici sp. nov., isolated from farmland soil.</title>
        <authorList>
            <person name="Chen L."/>
            <person name="Wang D."/>
            <person name="Yang S."/>
            <person name="Wang G."/>
        </authorList>
    </citation>
    <scope>NUCLEOTIDE SEQUENCE [LARGE SCALE GENOMIC DNA]</scope>
    <source>
        <strain evidence="3 4">DJ57</strain>
    </source>
</reference>
<dbReference type="EMBL" id="LVYD01000024">
    <property type="protein sequence ID" value="OQP65163.1"/>
    <property type="molecule type" value="Genomic_DNA"/>
</dbReference>
<dbReference type="Pfam" id="PF01497">
    <property type="entry name" value="Peripla_BP_2"/>
    <property type="match status" value="1"/>
</dbReference>
<proteinExistence type="predicted"/>
<protein>
    <submittedName>
        <fullName evidence="3">Cobalamin-binding protein</fullName>
    </submittedName>
</protein>
<gene>
    <name evidence="3" type="ORF">A3860_15945</name>
</gene>
<dbReference type="PANTHER" id="PTHR30535">
    <property type="entry name" value="VITAMIN B12-BINDING PROTEIN"/>
    <property type="match status" value="1"/>
</dbReference>
<feature type="domain" description="Fe/B12 periplasmic-binding" evidence="2">
    <location>
        <begin position="20"/>
        <end position="259"/>
    </location>
</feature>
<name>A0A1V9G3H2_9BACT</name>
<dbReference type="OrthoDB" id="9816357at2"/>
<evidence type="ECO:0000313" key="4">
    <source>
        <dbReference type="Proteomes" id="UP000192796"/>
    </source>
</evidence>
<evidence type="ECO:0000259" key="2">
    <source>
        <dbReference type="PROSITE" id="PS50983"/>
    </source>
</evidence>
<dbReference type="RefSeq" id="WP_081145940.1">
    <property type="nucleotide sequence ID" value="NZ_LVYD01000024.1"/>
</dbReference>
<dbReference type="Gene3D" id="3.40.50.1980">
    <property type="entry name" value="Nitrogenase molybdenum iron protein domain"/>
    <property type="match status" value="2"/>
</dbReference>
<dbReference type="AlphaFoldDB" id="A0A1V9G3H2"/>
<organism evidence="3 4">
    <name type="scientific">Niastella vici</name>
    <dbReference type="NCBI Taxonomy" id="1703345"/>
    <lineage>
        <taxon>Bacteria</taxon>
        <taxon>Pseudomonadati</taxon>
        <taxon>Bacteroidota</taxon>
        <taxon>Chitinophagia</taxon>
        <taxon>Chitinophagales</taxon>
        <taxon>Chitinophagaceae</taxon>
        <taxon>Niastella</taxon>
    </lineage>
</organism>